<proteinExistence type="predicted"/>
<organism evidence="1 2">
    <name type="scientific">Alsobacter metallidurans</name>
    <dbReference type="NCBI Taxonomy" id="340221"/>
    <lineage>
        <taxon>Bacteria</taxon>
        <taxon>Pseudomonadati</taxon>
        <taxon>Pseudomonadota</taxon>
        <taxon>Alphaproteobacteria</taxon>
        <taxon>Hyphomicrobiales</taxon>
        <taxon>Alsobacteraceae</taxon>
        <taxon>Alsobacter</taxon>
    </lineage>
</organism>
<name>A0A917I2B0_9HYPH</name>
<reference evidence="1" key="2">
    <citation type="submission" date="2020-09" db="EMBL/GenBank/DDBJ databases">
        <authorList>
            <person name="Sun Q."/>
            <person name="Zhou Y."/>
        </authorList>
    </citation>
    <scope>NUCLEOTIDE SEQUENCE</scope>
    <source>
        <strain evidence="1">CGMCC 1.12214</strain>
    </source>
</reference>
<comment type="caution">
    <text evidence="1">The sequence shown here is derived from an EMBL/GenBank/DDBJ whole genome shotgun (WGS) entry which is preliminary data.</text>
</comment>
<dbReference type="Proteomes" id="UP000603912">
    <property type="component" value="Unassembled WGS sequence"/>
</dbReference>
<sequence>MGILHSCMQALWAAERQPVWEEPIQCPQDGEVPAWLRHPRAGAVQLAPPSQARKPRTKSSSVAIAASASASVIDSAGL</sequence>
<gene>
    <name evidence="1" type="ORF">GCM10007036_00850</name>
</gene>
<accession>A0A917I2B0</accession>
<dbReference type="EMBL" id="BMES01000001">
    <property type="protein sequence ID" value="GGH06471.1"/>
    <property type="molecule type" value="Genomic_DNA"/>
</dbReference>
<dbReference type="AlphaFoldDB" id="A0A917I2B0"/>
<evidence type="ECO:0000313" key="1">
    <source>
        <dbReference type="EMBL" id="GGH06471.1"/>
    </source>
</evidence>
<keyword evidence="2" id="KW-1185">Reference proteome</keyword>
<reference evidence="1" key="1">
    <citation type="journal article" date="2014" name="Int. J. Syst. Evol. Microbiol.">
        <title>Complete genome sequence of Corynebacterium casei LMG S-19264T (=DSM 44701T), isolated from a smear-ripened cheese.</title>
        <authorList>
            <consortium name="US DOE Joint Genome Institute (JGI-PGF)"/>
            <person name="Walter F."/>
            <person name="Albersmeier A."/>
            <person name="Kalinowski J."/>
            <person name="Ruckert C."/>
        </authorList>
    </citation>
    <scope>NUCLEOTIDE SEQUENCE</scope>
    <source>
        <strain evidence="1">CGMCC 1.12214</strain>
    </source>
</reference>
<evidence type="ECO:0000313" key="2">
    <source>
        <dbReference type="Proteomes" id="UP000603912"/>
    </source>
</evidence>
<protein>
    <submittedName>
        <fullName evidence="1">Uncharacterized protein</fullName>
    </submittedName>
</protein>